<dbReference type="EMBL" id="JAPEVG010000106">
    <property type="protein sequence ID" value="KAJ8482824.1"/>
    <property type="molecule type" value="Genomic_DNA"/>
</dbReference>
<evidence type="ECO:0000313" key="2">
    <source>
        <dbReference type="Proteomes" id="UP001215151"/>
    </source>
</evidence>
<gene>
    <name evidence="1" type="ORF">ONZ51_g5104</name>
</gene>
<sequence>MIAVTTPNSEEQYVDLLTTLLNGFQSSGAAEEPTDEEIAKYLLEADNEGAYAELTGHQQKRFQTSQISDIINRLQTLSEDLHFADGAHIVETEFFQHNNLEITKGSGRNKRLFFDGTSVDSWRRKANGILVQSEHLYGCKFVAIDGFQPVKYPALKLMIIFFYASGDRKYSVFVGKSASTGGINFTKGHGIFYNIWT</sequence>
<evidence type="ECO:0000313" key="1">
    <source>
        <dbReference type="EMBL" id="KAJ8482824.1"/>
    </source>
</evidence>
<keyword evidence="2" id="KW-1185">Reference proteome</keyword>
<dbReference type="AlphaFoldDB" id="A0AAD7XDZ8"/>
<protein>
    <submittedName>
        <fullName evidence="1">Uncharacterized protein</fullName>
    </submittedName>
</protein>
<dbReference type="Proteomes" id="UP001215151">
    <property type="component" value="Unassembled WGS sequence"/>
</dbReference>
<reference evidence="1" key="1">
    <citation type="submission" date="2022-11" db="EMBL/GenBank/DDBJ databases">
        <title>Genome Sequence of Cubamyces cubensis.</title>
        <authorList>
            <person name="Buettner E."/>
        </authorList>
    </citation>
    <scope>NUCLEOTIDE SEQUENCE</scope>
    <source>
        <strain evidence="1">MPL-01</strain>
    </source>
</reference>
<proteinExistence type="predicted"/>
<comment type="caution">
    <text evidence="1">The sequence shown here is derived from an EMBL/GenBank/DDBJ whole genome shotgun (WGS) entry which is preliminary data.</text>
</comment>
<accession>A0AAD7XDZ8</accession>
<organism evidence="1 2">
    <name type="scientific">Trametes cubensis</name>
    <dbReference type="NCBI Taxonomy" id="1111947"/>
    <lineage>
        <taxon>Eukaryota</taxon>
        <taxon>Fungi</taxon>
        <taxon>Dikarya</taxon>
        <taxon>Basidiomycota</taxon>
        <taxon>Agaricomycotina</taxon>
        <taxon>Agaricomycetes</taxon>
        <taxon>Polyporales</taxon>
        <taxon>Polyporaceae</taxon>
        <taxon>Trametes</taxon>
    </lineage>
</organism>
<name>A0AAD7XDZ8_9APHY</name>